<organism evidence="1 2">
    <name type="scientific">Rubroshorea leprosula</name>
    <dbReference type="NCBI Taxonomy" id="152421"/>
    <lineage>
        <taxon>Eukaryota</taxon>
        <taxon>Viridiplantae</taxon>
        <taxon>Streptophyta</taxon>
        <taxon>Embryophyta</taxon>
        <taxon>Tracheophyta</taxon>
        <taxon>Spermatophyta</taxon>
        <taxon>Magnoliopsida</taxon>
        <taxon>eudicotyledons</taxon>
        <taxon>Gunneridae</taxon>
        <taxon>Pentapetalae</taxon>
        <taxon>rosids</taxon>
        <taxon>malvids</taxon>
        <taxon>Malvales</taxon>
        <taxon>Dipterocarpaceae</taxon>
        <taxon>Rubroshorea</taxon>
    </lineage>
</organism>
<gene>
    <name evidence="1" type="ORF">SLEP1_g14966</name>
</gene>
<reference evidence="1 2" key="1">
    <citation type="journal article" date="2021" name="Commun. Biol.">
        <title>The genome of Shorea leprosula (Dipterocarpaceae) highlights the ecological relevance of drought in aseasonal tropical rainforests.</title>
        <authorList>
            <person name="Ng K.K.S."/>
            <person name="Kobayashi M.J."/>
            <person name="Fawcett J.A."/>
            <person name="Hatakeyama M."/>
            <person name="Paape T."/>
            <person name="Ng C.H."/>
            <person name="Ang C.C."/>
            <person name="Tnah L.H."/>
            <person name="Lee C.T."/>
            <person name="Nishiyama T."/>
            <person name="Sese J."/>
            <person name="O'Brien M.J."/>
            <person name="Copetti D."/>
            <person name="Mohd Noor M.I."/>
            <person name="Ong R.C."/>
            <person name="Putra M."/>
            <person name="Sireger I.Z."/>
            <person name="Indrioko S."/>
            <person name="Kosugi Y."/>
            <person name="Izuno A."/>
            <person name="Isagi Y."/>
            <person name="Lee S.L."/>
            <person name="Shimizu K.K."/>
        </authorList>
    </citation>
    <scope>NUCLEOTIDE SEQUENCE [LARGE SCALE GENOMIC DNA]</scope>
    <source>
        <strain evidence="1">214</strain>
    </source>
</reference>
<comment type="caution">
    <text evidence="1">The sequence shown here is derived from an EMBL/GenBank/DDBJ whole genome shotgun (WGS) entry which is preliminary data.</text>
</comment>
<accession>A0AAV5IW96</accession>
<protein>
    <submittedName>
        <fullName evidence="1">Uncharacterized protein</fullName>
    </submittedName>
</protein>
<proteinExistence type="predicted"/>
<keyword evidence="2" id="KW-1185">Reference proteome</keyword>
<dbReference type="Proteomes" id="UP001054252">
    <property type="component" value="Unassembled WGS sequence"/>
</dbReference>
<dbReference type="EMBL" id="BPVZ01000019">
    <property type="protein sequence ID" value="GKV02533.1"/>
    <property type="molecule type" value="Genomic_DNA"/>
</dbReference>
<evidence type="ECO:0000313" key="2">
    <source>
        <dbReference type="Proteomes" id="UP001054252"/>
    </source>
</evidence>
<name>A0AAV5IW96_9ROSI</name>
<dbReference type="AlphaFoldDB" id="A0AAV5IW96"/>
<sequence>MASWWQARPELSYHKDELKQLSSSKVVYLIQVDLGKGYHEDELKQLNSSEVYLIQVDLRMGYHKDELKQLSSFEVYLIQVDLGMGYHKDEQKQLSSSEVYLIQVRVNPRSFASPGVVHLELGCHEDELKHRLSSFEVVHLEMGYHELELIQGCLPHPREFTLEWTVISSKVVYLIQGSSPQDRLA</sequence>
<evidence type="ECO:0000313" key="1">
    <source>
        <dbReference type="EMBL" id="GKV02533.1"/>
    </source>
</evidence>